<dbReference type="SUPFAM" id="SSF56281">
    <property type="entry name" value="Metallo-hydrolase/oxidoreductase"/>
    <property type="match status" value="1"/>
</dbReference>
<keyword evidence="8" id="KW-1185">Reference proteome</keyword>
<dbReference type="EMBL" id="JAPFPW010000002">
    <property type="protein sequence ID" value="MCW7753036.1"/>
    <property type="molecule type" value="Genomic_DNA"/>
</dbReference>
<evidence type="ECO:0000256" key="5">
    <source>
        <dbReference type="ARBA" id="ARBA00022833"/>
    </source>
</evidence>
<evidence type="ECO:0000313" key="7">
    <source>
        <dbReference type="EMBL" id="MCW7753036.1"/>
    </source>
</evidence>
<organism evidence="7 8">
    <name type="scientific">Desulfobotulus pelophilus</name>
    <dbReference type="NCBI Taxonomy" id="2823377"/>
    <lineage>
        <taxon>Bacteria</taxon>
        <taxon>Pseudomonadati</taxon>
        <taxon>Thermodesulfobacteriota</taxon>
        <taxon>Desulfobacteria</taxon>
        <taxon>Desulfobacterales</taxon>
        <taxon>Desulfobacteraceae</taxon>
        <taxon>Desulfobotulus</taxon>
    </lineage>
</organism>
<evidence type="ECO:0000259" key="6">
    <source>
        <dbReference type="SMART" id="SM00849"/>
    </source>
</evidence>
<feature type="domain" description="Metallo-beta-lactamase" evidence="6">
    <location>
        <begin position="33"/>
        <end position="246"/>
    </location>
</feature>
<evidence type="ECO:0000256" key="2">
    <source>
        <dbReference type="ARBA" id="ARBA00007749"/>
    </source>
</evidence>
<dbReference type="Pfam" id="PF00753">
    <property type="entry name" value="Lactamase_B"/>
    <property type="match status" value="1"/>
</dbReference>
<keyword evidence="5" id="KW-0862">Zinc</keyword>
<comment type="cofactor">
    <cofactor evidence="1">
        <name>Zn(2+)</name>
        <dbReference type="ChEBI" id="CHEBI:29105"/>
    </cofactor>
</comment>
<evidence type="ECO:0000313" key="8">
    <source>
        <dbReference type="Proteomes" id="UP001209681"/>
    </source>
</evidence>
<dbReference type="InterPro" id="IPR051013">
    <property type="entry name" value="MBL_superfamily_lactonases"/>
</dbReference>
<dbReference type="InterPro" id="IPR001279">
    <property type="entry name" value="Metallo-B-lactamas"/>
</dbReference>
<dbReference type="RefSeq" id="WP_265423892.1">
    <property type="nucleotide sequence ID" value="NZ_JAPFPW010000002.1"/>
</dbReference>
<sequence length="285" mass="32190">MSWQIHILANGRFSIRFRTQWGGDLLPSMENIPSSIFLAYSASGLVLVDTGFDPEDVGGHGSFAAQKRTESLEELLKSLGLVPEDVGDVIMTHLHWDHTAGMRLFPHARFHVQADAFRAFLCLKPNEETYYRPQHWLPLLDRMVLIEGDKEIVPGIRVRRTGGHCAGHQVVLVETEEGTLALAGDLPFDYSGLWSSLPADFWEDYRRCKGEKTGWSDEQWKRLRAFMKKNKLMDAPCGTREVSFSRLRRGCARILLTHDPGPFILTVKSGNSRPDSGKGSRRMLP</sequence>
<evidence type="ECO:0000256" key="4">
    <source>
        <dbReference type="ARBA" id="ARBA00022801"/>
    </source>
</evidence>
<keyword evidence="4" id="KW-0378">Hydrolase</keyword>
<gene>
    <name evidence="7" type="ORF">OOT00_03440</name>
</gene>
<evidence type="ECO:0000256" key="1">
    <source>
        <dbReference type="ARBA" id="ARBA00001947"/>
    </source>
</evidence>
<reference evidence="7 8" key="1">
    <citation type="submission" date="2022-11" db="EMBL/GenBank/DDBJ databases">
        <title>Desulfobotulus tamanensis H1 sp. nov. - anaerobic, alkaliphilic, sulphate reducing bacterium isolated from terrestrial mud volcano.</title>
        <authorList>
            <person name="Frolova A."/>
            <person name="Merkel A.Y."/>
            <person name="Slobodkin A.I."/>
        </authorList>
    </citation>
    <scope>NUCLEOTIDE SEQUENCE [LARGE SCALE GENOMIC DNA]</scope>
    <source>
        <strain evidence="7 8">H1</strain>
    </source>
</reference>
<comment type="caution">
    <text evidence="7">The sequence shown here is derived from an EMBL/GenBank/DDBJ whole genome shotgun (WGS) entry which is preliminary data.</text>
</comment>
<keyword evidence="3" id="KW-0479">Metal-binding</keyword>
<dbReference type="PANTHER" id="PTHR42978:SF7">
    <property type="entry name" value="METALLO-HYDROLASE RV2300C-RELATED"/>
    <property type="match status" value="1"/>
</dbReference>
<accession>A0ABT3N6F3</accession>
<dbReference type="PANTHER" id="PTHR42978">
    <property type="entry name" value="QUORUM-QUENCHING LACTONASE YTNP-RELATED-RELATED"/>
    <property type="match status" value="1"/>
</dbReference>
<proteinExistence type="inferred from homology"/>
<protein>
    <submittedName>
        <fullName evidence="7">N-acyl homoserine lactonase family protein</fullName>
    </submittedName>
</protein>
<dbReference type="CDD" id="cd07729">
    <property type="entry name" value="AHL_lactonase_MBL-fold"/>
    <property type="match status" value="1"/>
</dbReference>
<dbReference type="Proteomes" id="UP001209681">
    <property type="component" value="Unassembled WGS sequence"/>
</dbReference>
<name>A0ABT3N6F3_9BACT</name>
<evidence type="ECO:0000256" key="3">
    <source>
        <dbReference type="ARBA" id="ARBA00022723"/>
    </source>
</evidence>
<dbReference type="Gene3D" id="3.60.15.10">
    <property type="entry name" value="Ribonuclease Z/Hydroxyacylglutathione hydrolase-like"/>
    <property type="match status" value="1"/>
</dbReference>
<dbReference type="SMART" id="SM00849">
    <property type="entry name" value="Lactamase_B"/>
    <property type="match status" value="1"/>
</dbReference>
<dbReference type="InterPro" id="IPR036866">
    <property type="entry name" value="RibonucZ/Hydroxyglut_hydro"/>
</dbReference>
<comment type="similarity">
    <text evidence="2">Belongs to the metallo-beta-lactamase superfamily.</text>
</comment>